<dbReference type="EMBL" id="MT898250">
    <property type="protein sequence ID" value="QOS23720.1"/>
    <property type="molecule type" value="Genomic_DNA"/>
</dbReference>
<feature type="transmembrane region" description="Helical" evidence="1">
    <location>
        <begin position="245"/>
        <end position="267"/>
    </location>
</feature>
<proteinExistence type="predicted"/>
<dbReference type="Pfam" id="PF00535">
    <property type="entry name" value="Glycos_transf_2"/>
    <property type="match status" value="1"/>
</dbReference>
<name>A0A7M1W9L1_VIBPH</name>
<evidence type="ECO:0000313" key="3">
    <source>
        <dbReference type="EMBL" id="QOS23720.1"/>
    </source>
</evidence>
<dbReference type="AlphaFoldDB" id="A0A7M1W9L1"/>
<organism evidence="3">
    <name type="scientific">Vibrio parahaemolyticus</name>
    <dbReference type="NCBI Taxonomy" id="670"/>
    <lineage>
        <taxon>Bacteria</taxon>
        <taxon>Pseudomonadati</taxon>
        <taxon>Pseudomonadota</taxon>
        <taxon>Gammaproteobacteria</taxon>
        <taxon>Vibrionales</taxon>
        <taxon>Vibrionaceae</taxon>
        <taxon>Vibrio</taxon>
    </lineage>
</organism>
<dbReference type="InterPro" id="IPR029044">
    <property type="entry name" value="Nucleotide-diphossugar_trans"/>
</dbReference>
<dbReference type="CDD" id="cd00761">
    <property type="entry name" value="Glyco_tranf_GTA_type"/>
    <property type="match status" value="1"/>
</dbReference>
<reference evidence="3" key="1">
    <citation type="submission" date="2020-08" db="EMBL/GenBank/DDBJ databases">
        <title>Genetic structure, function and evolution of capsule biosynthesis loci in Vibrio parahaemolyticus.</title>
        <authorList>
            <person name="Li L."/>
            <person name="Bian S."/>
        </authorList>
    </citation>
    <scope>NUCLEOTIDE SEQUENCE</scope>
    <source>
        <strain evidence="3">VP196</strain>
    </source>
</reference>
<keyword evidence="1" id="KW-0812">Transmembrane</keyword>
<protein>
    <recommendedName>
        <fullName evidence="2">Glycosyltransferase 2-like domain-containing protein</fullName>
    </recommendedName>
</protein>
<evidence type="ECO:0000259" key="2">
    <source>
        <dbReference type="Pfam" id="PF00535"/>
    </source>
</evidence>
<dbReference type="InterPro" id="IPR001173">
    <property type="entry name" value="Glyco_trans_2-like"/>
</dbReference>
<keyword evidence="1" id="KW-0472">Membrane</keyword>
<dbReference type="SUPFAM" id="SSF53448">
    <property type="entry name" value="Nucleotide-diphospho-sugar transferases"/>
    <property type="match status" value="1"/>
</dbReference>
<evidence type="ECO:0000256" key="1">
    <source>
        <dbReference type="SAM" id="Phobius"/>
    </source>
</evidence>
<keyword evidence="1" id="KW-1133">Transmembrane helix</keyword>
<feature type="domain" description="Glycosyltransferase 2-like" evidence="2">
    <location>
        <begin position="6"/>
        <end position="125"/>
    </location>
</feature>
<dbReference type="Gene3D" id="3.90.550.10">
    <property type="entry name" value="Spore Coat Polysaccharide Biosynthesis Protein SpsA, Chain A"/>
    <property type="match status" value="1"/>
</dbReference>
<accession>A0A7M1W9L1</accession>
<gene>
    <name evidence="3" type="ORF">VP196_00015</name>
</gene>
<sequence>MKKICLIVTTNVEFDIIERFFGSLNSQNSNYSIDLFFVNQNSDQFHSYDFLENISLTTIEVNHLVSLSKARNMALSHVDLKEYDFIAFPDDDCWYEECLIEKVVGFFENNIDCDILCTNVLDPSNNKTYGGRPVEVTKVVNKFNVFKYPISVGIFIRLENIEHDQIYFNEKLGAGTKIGSGEETELVYRLIDRNNKCVYVGNVFVYHPVIDSNYSISDITKYYKYSIGFGYLVREMFDDGNYRILFYYMYILLRILGGLALSLCNNVNRRVYFYRLKGVVVGFLKVIE</sequence>